<dbReference type="GO" id="GO:0008299">
    <property type="term" value="P:isoprenoid biosynthetic process"/>
    <property type="evidence" value="ECO:0007669"/>
    <property type="project" value="InterPro"/>
</dbReference>
<dbReference type="SFLD" id="SFLDG01017">
    <property type="entry name" value="Polyprenyl_Transferase_Like"/>
    <property type="match status" value="1"/>
</dbReference>
<keyword evidence="6" id="KW-0460">Magnesium</keyword>
<dbReference type="Pfam" id="PF00348">
    <property type="entry name" value="polyprenyl_synt"/>
    <property type="match status" value="1"/>
</dbReference>
<dbReference type="Gene3D" id="1.10.600.10">
    <property type="entry name" value="Farnesyl Diphosphate Synthase"/>
    <property type="match status" value="1"/>
</dbReference>
<comment type="similarity">
    <text evidence="3 7">Belongs to the FPP/GGPP synthase family.</text>
</comment>
<dbReference type="PANTHER" id="PTHR12001">
    <property type="entry name" value="GERANYLGERANYL PYROPHOSPHATE SYNTHASE"/>
    <property type="match status" value="1"/>
</dbReference>
<evidence type="ECO:0000256" key="4">
    <source>
        <dbReference type="ARBA" id="ARBA00022679"/>
    </source>
</evidence>
<dbReference type="SUPFAM" id="SSF48576">
    <property type="entry name" value="Terpenoid synthases"/>
    <property type="match status" value="1"/>
</dbReference>
<evidence type="ECO:0000256" key="1">
    <source>
        <dbReference type="ARBA" id="ARBA00001946"/>
    </source>
</evidence>
<dbReference type="GO" id="GO:0004659">
    <property type="term" value="F:prenyltransferase activity"/>
    <property type="evidence" value="ECO:0007669"/>
    <property type="project" value="InterPro"/>
</dbReference>
<keyword evidence="5" id="KW-0479">Metal-binding</keyword>
<dbReference type="InterPro" id="IPR033749">
    <property type="entry name" value="Polyprenyl_synt_CS"/>
</dbReference>
<protein>
    <submittedName>
        <fullName evidence="8">Polyprenyl synthetase family protein</fullName>
    </submittedName>
</protein>
<dbReference type="InterPro" id="IPR008949">
    <property type="entry name" value="Isoprenoid_synthase_dom_sf"/>
</dbReference>
<dbReference type="SFLD" id="SFLDS00005">
    <property type="entry name" value="Isoprenoid_Synthase_Type_I"/>
    <property type="match status" value="1"/>
</dbReference>
<dbReference type="GO" id="GO:0046872">
    <property type="term" value="F:metal ion binding"/>
    <property type="evidence" value="ECO:0007669"/>
    <property type="project" value="UniProtKB-KW"/>
</dbReference>
<evidence type="ECO:0000313" key="8">
    <source>
        <dbReference type="EMBL" id="QIS03150.1"/>
    </source>
</evidence>
<accession>A0A6G9XQM8</accession>
<gene>
    <name evidence="8" type="ORF">F5X71_13255</name>
</gene>
<evidence type="ECO:0000256" key="5">
    <source>
        <dbReference type="ARBA" id="ARBA00022723"/>
    </source>
</evidence>
<organism evidence="8 9">
    <name type="scientific">Nocardia brasiliensis</name>
    <dbReference type="NCBI Taxonomy" id="37326"/>
    <lineage>
        <taxon>Bacteria</taxon>
        <taxon>Bacillati</taxon>
        <taxon>Actinomycetota</taxon>
        <taxon>Actinomycetes</taxon>
        <taxon>Mycobacteriales</taxon>
        <taxon>Nocardiaceae</taxon>
        <taxon>Nocardia</taxon>
    </lineage>
</organism>
<keyword evidence="4 7" id="KW-0808">Transferase</keyword>
<evidence type="ECO:0000256" key="6">
    <source>
        <dbReference type="ARBA" id="ARBA00022842"/>
    </source>
</evidence>
<dbReference type="InterPro" id="IPR000092">
    <property type="entry name" value="Polyprenyl_synt"/>
</dbReference>
<evidence type="ECO:0000256" key="2">
    <source>
        <dbReference type="ARBA" id="ARBA00005128"/>
    </source>
</evidence>
<evidence type="ECO:0000256" key="3">
    <source>
        <dbReference type="ARBA" id="ARBA00006706"/>
    </source>
</evidence>
<proteinExistence type="inferred from homology"/>
<evidence type="ECO:0000313" key="9">
    <source>
        <dbReference type="Proteomes" id="UP000501705"/>
    </source>
</evidence>
<dbReference type="CDD" id="cd00685">
    <property type="entry name" value="Trans_IPPS_HT"/>
    <property type="match status" value="1"/>
</dbReference>
<sequence length="356" mass="38416">MTTTGVEQAPVDLAAARIRVDGVLDRFLCAKAGDDPALPAEVTETLRAFLFAGGKRIRPLLCVLGWHAAYGTTPVPQPVVQVAAALELFHAAVLIHDDIIDNSATRRDHPTVHRALAERHRVRRDPERFGRHAALVLGDLAMVWSAELLHTAALSARQLRTALDVLDGMRADVMYGQYLDLLTTARPSCDLDRALDVVRYKTASYTCERPLVLGALLADPAPGIPAALAAYARPLGEAFQLRDDLLGVYGDPAQTGKSNIDDLREGKHTALVALAFTHADATQAERLAALLGDPELDERQAVECREILSATALSRVEGMIRARSEQARQALAQAPIPIAVIQTLRHLADDAVARAG</sequence>
<comment type="pathway">
    <text evidence="2">Isoprenoid biosynthesis.</text>
</comment>
<evidence type="ECO:0000256" key="7">
    <source>
        <dbReference type="RuleBase" id="RU004466"/>
    </source>
</evidence>
<dbReference type="PROSITE" id="PS00444">
    <property type="entry name" value="POLYPRENYL_SYNTHASE_2"/>
    <property type="match status" value="1"/>
</dbReference>
<dbReference type="PANTHER" id="PTHR12001:SF85">
    <property type="entry name" value="SHORT CHAIN ISOPRENYL DIPHOSPHATE SYNTHASE"/>
    <property type="match status" value="1"/>
</dbReference>
<dbReference type="AlphaFoldDB" id="A0A6G9XQM8"/>
<comment type="cofactor">
    <cofactor evidence="1">
        <name>Mg(2+)</name>
        <dbReference type="ChEBI" id="CHEBI:18420"/>
    </cofactor>
</comment>
<dbReference type="RefSeq" id="WP_167462218.1">
    <property type="nucleotide sequence ID" value="NZ_CP046171.1"/>
</dbReference>
<dbReference type="Proteomes" id="UP000501705">
    <property type="component" value="Chromosome"/>
</dbReference>
<reference evidence="8 9" key="1">
    <citation type="journal article" date="2019" name="ACS Chem. Biol.">
        <title>Identification and Mobilization of a Cryptic Antibiotic Biosynthesis Gene Locus from a Human-Pathogenic Nocardia Isolate.</title>
        <authorList>
            <person name="Herisse M."/>
            <person name="Ishida K."/>
            <person name="Porter J.L."/>
            <person name="Howden B."/>
            <person name="Hertweck C."/>
            <person name="Stinear T.P."/>
            <person name="Pidot S.J."/>
        </authorList>
    </citation>
    <scope>NUCLEOTIDE SEQUENCE [LARGE SCALE GENOMIC DNA]</scope>
    <source>
        <strain evidence="8 9">AUSMDU00024985</strain>
    </source>
</reference>
<dbReference type="EMBL" id="CP046171">
    <property type="protein sequence ID" value="QIS03150.1"/>
    <property type="molecule type" value="Genomic_DNA"/>
</dbReference>
<name>A0A6G9XQM8_NOCBR</name>